<dbReference type="Proteomes" id="UP000498740">
    <property type="component" value="Unassembled WGS sequence"/>
</dbReference>
<evidence type="ECO:0000313" key="1">
    <source>
        <dbReference type="EMBL" id="GFN10181.1"/>
    </source>
</evidence>
<accession>A0A7J0D621</accession>
<comment type="caution">
    <text evidence="1">The sequence shown here is derived from an EMBL/GenBank/DDBJ whole genome shotgun (WGS) entry which is preliminary data.</text>
</comment>
<evidence type="ECO:0000313" key="2">
    <source>
        <dbReference type="Proteomes" id="UP000498740"/>
    </source>
</evidence>
<gene>
    <name evidence="1" type="ORF">Smic_87370</name>
</gene>
<reference evidence="1 2" key="1">
    <citation type="submission" date="2020-05" db="EMBL/GenBank/DDBJ databases">
        <title>Whole genome shotgun sequence of Streptomyces microflavus NBRC 13062.</title>
        <authorList>
            <person name="Komaki H."/>
            <person name="Tamura T."/>
        </authorList>
    </citation>
    <scope>NUCLEOTIDE SEQUENCE [LARGE SCALE GENOMIC DNA]</scope>
    <source>
        <strain evidence="1 2">NBRC 13062</strain>
    </source>
</reference>
<name>A0A7J0D621_STRMI</name>
<proteinExistence type="predicted"/>
<dbReference type="AlphaFoldDB" id="A0A7J0D621"/>
<protein>
    <submittedName>
        <fullName evidence="1">Uncharacterized protein</fullName>
    </submittedName>
</protein>
<sequence length="109" mass="11222">MGADCGHVCCHEVTKWLLFSVWQAVDRLPWERLLTPGLSGGSGRGSAPTAAYSASSVLAAVVTADATNAGEPVFGGCRGAARCWLPVQRRVPSSRGGGSSTCARACIKS</sequence>
<dbReference type="EMBL" id="BLWD01000005">
    <property type="protein sequence ID" value="GFN10181.1"/>
    <property type="molecule type" value="Genomic_DNA"/>
</dbReference>
<organism evidence="1 2">
    <name type="scientific">Streptomyces microflavus</name>
    <name type="common">Streptomyces lipmanii</name>
    <dbReference type="NCBI Taxonomy" id="1919"/>
    <lineage>
        <taxon>Bacteria</taxon>
        <taxon>Bacillati</taxon>
        <taxon>Actinomycetota</taxon>
        <taxon>Actinomycetes</taxon>
        <taxon>Kitasatosporales</taxon>
        <taxon>Streptomycetaceae</taxon>
        <taxon>Streptomyces</taxon>
    </lineage>
</organism>